<evidence type="ECO:0000313" key="1">
    <source>
        <dbReference type="EMBL" id="RKO83959.1"/>
    </source>
</evidence>
<protein>
    <submittedName>
        <fullName evidence="1">Uncharacterized protein</fullName>
    </submittedName>
</protein>
<dbReference type="PANTHER" id="PTHR13228">
    <property type="entry name" value="CONSERVED OLIGOMERIC GOLGI COMPLEX COMPONENT 5"/>
    <property type="match status" value="1"/>
</dbReference>
<reference evidence="2" key="1">
    <citation type="journal article" date="2018" name="Nat. Microbiol.">
        <title>Leveraging single-cell genomics to expand the fungal tree of life.</title>
        <authorList>
            <person name="Ahrendt S.R."/>
            <person name="Quandt C.A."/>
            <person name="Ciobanu D."/>
            <person name="Clum A."/>
            <person name="Salamov A."/>
            <person name="Andreopoulos B."/>
            <person name="Cheng J.F."/>
            <person name="Woyke T."/>
            <person name="Pelin A."/>
            <person name="Henrissat B."/>
            <person name="Reynolds N.K."/>
            <person name="Benny G.L."/>
            <person name="Smith M.E."/>
            <person name="James T.Y."/>
            <person name="Grigoriev I.V."/>
        </authorList>
    </citation>
    <scope>NUCLEOTIDE SEQUENCE [LARGE SCALE GENOMIC DNA]</scope>
</reference>
<accession>A0A4P9VW83</accession>
<dbReference type="OrthoDB" id="18786at2759"/>
<evidence type="ECO:0000313" key="2">
    <source>
        <dbReference type="Proteomes" id="UP000269721"/>
    </source>
</evidence>
<proteinExistence type="predicted"/>
<dbReference type="GO" id="GO:0006891">
    <property type="term" value="P:intra-Golgi vesicle-mediated transport"/>
    <property type="evidence" value="ECO:0007669"/>
    <property type="project" value="InterPro"/>
</dbReference>
<keyword evidence="2" id="KW-1185">Reference proteome</keyword>
<name>A0A4P9VW83_9FUNG</name>
<feature type="non-terminal residue" evidence="1">
    <location>
        <position position="1"/>
    </location>
</feature>
<dbReference type="AlphaFoldDB" id="A0A4P9VW83"/>
<dbReference type="InterPro" id="IPR019465">
    <property type="entry name" value="Cog5"/>
</dbReference>
<gene>
    <name evidence="1" type="ORF">BDK51DRAFT_30638</name>
</gene>
<dbReference type="PANTHER" id="PTHR13228:SF3">
    <property type="entry name" value="CONSERVED OLIGOMERIC GOLGI COMPLEX SUBUNIT 5"/>
    <property type="match status" value="1"/>
</dbReference>
<dbReference type="Proteomes" id="UP000269721">
    <property type="component" value="Unassembled WGS sequence"/>
</dbReference>
<dbReference type="GO" id="GO:0017119">
    <property type="term" value="C:Golgi transport complex"/>
    <property type="evidence" value="ECO:0007669"/>
    <property type="project" value="InterPro"/>
</dbReference>
<sequence length="176" mass="19750">IRSLGSRVVNFFLRHASLVRPLNELVKMKLASDISQLEFALNEWFASCGMRLDADIGESYRCFKAFKPLLYLDLAQIPSPHHTGAIPTPIILHHLFSRAHPVLPLPTTLHGWSEAQYSEWLDVHSADEAVALLEQCADAYAEAIRRRGDREFCVEYPVVRALVAASVAARARSARE</sequence>
<organism evidence="1 2">
    <name type="scientific">Blyttiomyces helicus</name>
    <dbReference type="NCBI Taxonomy" id="388810"/>
    <lineage>
        <taxon>Eukaryota</taxon>
        <taxon>Fungi</taxon>
        <taxon>Fungi incertae sedis</taxon>
        <taxon>Chytridiomycota</taxon>
        <taxon>Chytridiomycota incertae sedis</taxon>
        <taxon>Chytridiomycetes</taxon>
        <taxon>Chytridiomycetes incertae sedis</taxon>
        <taxon>Blyttiomyces</taxon>
    </lineage>
</organism>
<dbReference type="EMBL" id="ML000654">
    <property type="protein sequence ID" value="RKO83959.1"/>
    <property type="molecule type" value="Genomic_DNA"/>
</dbReference>